<dbReference type="HOGENOM" id="CLU_034645_0_0_9"/>
<feature type="transmembrane region" description="Helical" evidence="1">
    <location>
        <begin position="349"/>
        <end position="370"/>
    </location>
</feature>
<organism evidence="3 4">
    <name type="scientific">Paucilactobacillus hokkaidonensis JCM 18461</name>
    <dbReference type="NCBI Taxonomy" id="1291742"/>
    <lineage>
        <taxon>Bacteria</taxon>
        <taxon>Bacillati</taxon>
        <taxon>Bacillota</taxon>
        <taxon>Bacilli</taxon>
        <taxon>Lactobacillales</taxon>
        <taxon>Lactobacillaceae</taxon>
        <taxon>Paucilactobacillus</taxon>
    </lineage>
</organism>
<feature type="transmembrane region" description="Helical" evidence="1">
    <location>
        <begin position="307"/>
        <end position="328"/>
    </location>
</feature>
<accession>A0A0A1GY28</accession>
<feature type="transmembrane region" description="Helical" evidence="1">
    <location>
        <begin position="20"/>
        <end position="41"/>
    </location>
</feature>
<feature type="transmembrane region" description="Helical" evidence="1">
    <location>
        <begin position="232"/>
        <end position="255"/>
    </location>
</feature>
<dbReference type="STRING" id="1291742.LOOC260_112610"/>
<evidence type="ECO:0000313" key="4">
    <source>
        <dbReference type="Proteomes" id="UP000031620"/>
    </source>
</evidence>
<dbReference type="Pfam" id="PF10131">
    <property type="entry name" value="PTPS_related"/>
    <property type="match status" value="1"/>
</dbReference>
<feature type="transmembrane region" description="Helical" evidence="1">
    <location>
        <begin position="552"/>
        <end position="574"/>
    </location>
</feature>
<reference evidence="3 4" key="1">
    <citation type="submission" date="2014-11" db="EMBL/GenBank/DDBJ databases">
        <title>Complete genome sequence and analysis of Lactobacillus hokkaidonensis LOOC260T.</title>
        <authorList>
            <person name="Tanizawa Y."/>
            <person name="Tohno M."/>
            <person name="Kaminuma E."/>
            <person name="Nakamura Y."/>
            <person name="Arita M."/>
        </authorList>
    </citation>
    <scope>NUCLEOTIDE SEQUENCE [LARGE SCALE GENOMIC DNA]</scope>
    <source>
        <strain evidence="3 4">LOOC260</strain>
    </source>
</reference>
<proteinExistence type="predicted"/>
<dbReference type="InterPro" id="IPR018776">
    <property type="entry name" value="Membrane_prot_PTPS-rel_domain"/>
</dbReference>
<name>A0A0A1GY28_9LACO</name>
<feature type="transmembrane region" description="Helical" evidence="1">
    <location>
        <begin position="284"/>
        <end position="301"/>
    </location>
</feature>
<sequence>MFPKLQSFLKSNRLRKIMPYILIVGMAIITLMPQIVLHSAIVGSDAMFHFNRTYDSAKQILNLNFSYFQTNYGFQQSGRIINGLYGPYFSYLGGLLLIIVRSWYNFEIVSTLFIYVLGGTGMYLLARRAHSANKNALLVSLLFMNIGWLPRWGLAQNFNAWGAALAPFVLICAIRMIQDSNKPIKVIPLALIMSVIIQIHILSSIIFVVVLIPFFLIGLIRAQHKLSIWWDLVKAVLLTLTLTANIWGSFLTIFATNQIAKPAQFDLANNALQVMEFNNGRSQLGIVCLILFTIQILYVLVNRKSGFVNRVVTIIGTIFLVLSSEFFPWPAIQHQFPILENTLQFPARLTIMAYPLLLCGLSITLSQLIVKYRPRSSVVVGLASVAIIFCAIPNLNNMVQRSLVFKSSTVLSSWKGITTRTDSPHKVRGALNSKHPGKVFKFVEKRHPDYLPVPPQVQAERFKRTKAYEHQVIDRQNEFNHQVLSGGRLELTWNTKKTGTKQLPLIAYRESQIKLNGQLLNRNKVHVTNIGALIVQQKMGKNVVTMHFKQPILFTGLLIVSIVAWIGMGLLGLIQMVKK</sequence>
<feature type="transmembrane region" description="Helical" evidence="1">
    <location>
        <begin position="137"/>
        <end position="154"/>
    </location>
</feature>
<keyword evidence="1" id="KW-1133">Transmembrane helix</keyword>
<dbReference type="EMBL" id="AP014680">
    <property type="protein sequence ID" value="BAP85799.1"/>
    <property type="molecule type" value="Genomic_DNA"/>
</dbReference>
<keyword evidence="1" id="KW-0812">Transmembrane</keyword>
<feature type="transmembrane region" description="Helical" evidence="1">
    <location>
        <begin position="189"/>
        <end position="220"/>
    </location>
</feature>
<keyword evidence="1" id="KW-0472">Membrane</keyword>
<evidence type="ECO:0000313" key="3">
    <source>
        <dbReference type="EMBL" id="BAP85799.1"/>
    </source>
</evidence>
<feature type="domain" description="Membrane protein 6-pyruvoyl-tetrahydropterin synthase-related" evidence="2">
    <location>
        <begin position="85"/>
        <end position="441"/>
    </location>
</feature>
<feature type="transmembrane region" description="Helical" evidence="1">
    <location>
        <begin position="376"/>
        <end position="396"/>
    </location>
</feature>
<dbReference type="RefSeq" id="WP_052467317.1">
    <property type="nucleotide sequence ID" value="NZ_AP014680.1"/>
</dbReference>
<evidence type="ECO:0000259" key="2">
    <source>
        <dbReference type="Pfam" id="PF10131"/>
    </source>
</evidence>
<dbReference type="Proteomes" id="UP000031620">
    <property type="component" value="Chromosome"/>
</dbReference>
<evidence type="ECO:0000256" key="1">
    <source>
        <dbReference type="SAM" id="Phobius"/>
    </source>
</evidence>
<protein>
    <recommendedName>
        <fullName evidence="2">Membrane protein 6-pyruvoyl-tetrahydropterin synthase-related domain-containing protein</fullName>
    </recommendedName>
</protein>
<dbReference type="KEGG" id="lho:LOOC260_112610"/>
<feature type="transmembrane region" description="Helical" evidence="1">
    <location>
        <begin position="103"/>
        <end position="125"/>
    </location>
</feature>
<gene>
    <name evidence="3" type="ORF">LOOC260_112610</name>
</gene>
<dbReference type="AlphaFoldDB" id="A0A0A1GY28"/>
<feature type="transmembrane region" description="Helical" evidence="1">
    <location>
        <begin position="160"/>
        <end position="177"/>
    </location>
</feature>